<accession>A0A9P4YZY2</accession>
<evidence type="ECO:0000313" key="5">
    <source>
        <dbReference type="Proteomes" id="UP000749293"/>
    </source>
</evidence>
<dbReference type="EMBL" id="JAANYQ010000004">
    <property type="protein sequence ID" value="KAF4124723.1"/>
    <property type="molecule type" value="Genomic_DNA"/>
</dbReference>
<dbReference type="AlphaFoldDB" id="A0A9P4YZY2"/>
<dbReference type="OrthoDB" id="10036721at2759"/>
<dbReference type="GO" id="GO:0005975">
    <property type="term" value="P:carbohydrate metabolic process"/>
    <property type="evidence" value="ECO:0007669"/>
    <property type="project" value="InterPro"/>
</dbReference>
<evidence type="ECO:0000256" key="1">
    <source>
        <dbReference type="ARBA" id="ARBA00001445"/>
    </source>
</evidence>
<dbReference type="Gene3D" id="1.50.10.10">
    <property type="match status" value="1"/>
</dbReference>
<sequence length="251" mass="27552">MPRAVWDDLVILTPMDLYRLSADKSILEQQFRSMETCLYTGVDRDEDGLWNPDRWQLADWLDPAAPPEDPGCGRTDGVLVADACLVRVTDGFRAVCLALGKDSAAWKVKKEAASLKTEFQKKYIAPKGNLMSNSQTGSALAIQNGLYEAKDQLAVASAAPEKLVRSARFHISTGFAGTPIITHALTSVRTPQLTYRMLLEGTCTSWMYPVPMGATTIWERWNSMLEDGTINPGQMTSFSHYALGCRGGLAA</sequence>
<feature type="domain" description="Alpha-L-rhamnosidase six-hairpin glycosidase" evidence="3">
    <location>
        <begin position="3"/>
        <end position="244"/>
    </location>
</feature>
<dbReference type="RefSeq" id="XP_035323375.1">
    <property type="nucleotide sequence ID" value="XM_035467363.1"/>
</dbReference>
<dbReference type="InterPro" id="IPR035396">
    <property type="entry name" value="Bac_rhamnosid6H"/>
</dbReference>
<evidence type="ECO:0000256" key="2">
    <source>
        <dbReference type="ARBA" id="ARBA00012652"/>
    </source>
</evidence>
<dbReference type="InterPro" id="IPR012341">
    <property type="entry name" value="6hp_glycosidase-like_sf"/>
</dbReference>
<evidence type="ECO:0000313" key="4">
    <source>
        <dbReference type="EMBL" id="KAF4124723.1"/>
    </source>
</evidence>
<dbReference type="Pfam" id="PF17389">
    <property type="entry name" value="Bac_rhamnosid6H"/>
    <property type="match status" value="1"/>
</dbReference>
<dbReference type="PANTHER" id="PTHR33307:SF6">
    <property type="entry name" value="ALPHA-RHAMNOSIDASE (EUROFUNG)-RELATED"/>
    <property type="match status" value="1"/>
</dbReference>
<dbReference type="InterPro" id="IPR008928">
    <property type="entry name" value="6-hairpin_glycosidase_sf"/>
</dbReference>
<evidence type="ECO:0000259" key="3">
    <source>
        <dbReference type="Pfam" id="PF17389"/>
    </source>
</evidence>
<dbReference type="GO" id="GO:0030596">
    <property type="term" value="F:alpha-L-rhamnosidase activity"/>
    <property type="evidence" value="ECO:0007669"/>
    <property type="project" value="UniProtKB-EC"/>
</dbReference>
<comment type="catalytic activity">
    <reaction evidence="1">
        <text>Hydrolysis of terminal non-reducing alpha-L-rhamnose residues in alpha-L-rhamnosides.</text>
        <dbReference type="EC" id="3.2.1.40"/>
    </reaction>
</comment>
<name>A0A9P4YZY2_9HYPO</name>
<dbReference type="GeneID" id="55971617"/>
<dbReference type="InterPro" id="IPR016007">
    <property type="entry name" value="Alpha_rhamnosid"/>
</dbReference>
<reference evidence="4" key="1">
    <citation type="submission" date="2020-03" db="EMBL/GenBank/DDBJ databases">
        <title>Site-based positive gene gene selection in Geosmithia morbida across the United States reveals a broad range of putative effectors and factors for local host and environmental adapation.</title>
        <authorList>
            <person name="Onufrak A."/>
            <person name="Murdoch R.W."/>
            <person name="Gazis R."/>
            <person name="Huff M."/>
            <person name="Staton M."/>
            <person name="Klingeman W."/>
            <person name="Hadziabdic D."/>
        </authorList>
    </citation>
    <scope>NUCLEOTIDE SEQUENCE</scope>
    <source>
        <strain evidence="4">1262</strain>
    </source>
</reference>
<keyword evidence="5" id="KW-1185">Reference proteome</keyword>
<gene>
    <name evidence="4" type="ORF">GMORB2_5389</name>
</gene>
<protein>
    <recommendedName>
        <fullName evidence="2">alpha-L-rhamnosidase</fullName>
        <ecNumber evidence="2">3.2.1.40</ecNumber>
    </recommendedName>
</protein>
<organism evidence="4 5">
    <name type="scientific">Geosmithia morbida</name>
    <dbReference type="NCBI Taxonomy" id="1094350"/>
    <lineage>
        <taxon>Eukaryota</taxon>
        <taxon>Fungi</taxon>
        <taxon>Dikarya</taxon>
        <taxon>Ascomycota</taxon>
        <taxon>Pezizomycotina</taxon>
        <taxon>Sordariomycetes</taxon>
        <taxon>Hypocreomycetidae</taxon>
        <taxon>Hypocreales</taxon>
        <taxon>Bionectriaceae</taxon>
        <taxon>Geosmithia</taxon>
    </lineage>
</organism>
<proteinExistence type="predicted"/>
<dbReference type="EC" id="3.2.1.40" evidence="2"/>
<dbReference type="Proteomes" id="UP000749293">
    <property type="component" value="Unassembled WGS sequence"/>
</dbReference>
<dbReference type="PANTHER" id="PTHR33307">
    <property type="entry name" value="ALPHA-RHAMNOSIDASE (EUROFUNG)"/>
    <property type="match status" value="1"/>
</dbReference>
<dbReference type="SUPFAM" id="SSF48208">
    <property type="entry name" value="Six-hairpin glycosidases"/>
    <property type="match status" value="1"/>
</dbReference>
<comment type="caution">
    <text evidence="4">The sequence shown here is derived from an EMBL/GenBank/DDBJ whole genome shotgun (WGS) entry which is preliminary data.</text>
</comment>